<dbReference type="AlphaFoldDB" id="A0A382P1Z0"/>
<gene>
    <name evidence="2" type="ORF">METZ01_LOCUS319469</name>
</gene>
<feature type="region of interest" description="Disordered" evidence="1">
    <location>
        <begin position="1"/>
        <end position="23"/>
    </location>
</feature>
<dbReference type="EMBL" id="UINC01103886">
    <property type="protein sequence ID" value="SVC66615.1"/>
    <property type="molecule type" value="Genomic_DNA"/>
</dbReference>
<proteinExistence type="predicted"/>
<feature type="compositionally biased region" description="Basic and acidic residues" evidence="1">
    <location>
        <begin position="1"/>
        <end position="15"/>
    </location>
</feature>
<reference evidence="2" key="1">
    <citation type="submission" date="2018-05" db="EMBL/GenBank/DDBJ databases">
        <authorList>
            <person name="Lanie J.A."/>
            <person name="Ng W.-L."/>
            <person name="Kazmierczak K.M."/>
            <person name="Andrzejewski T.M."/>
            <person name="Davidsen T.M."/>
            <person name="Wayne K.J."/>
            <person name="Tettelin H."/>
            <person name="Glass J.I."/>
            <person name="Rusch D."/>
            <person name="Podicherti R."/>
            <person name="Tsui H.-C.T."/>
            <person name="Winkler M.E."/>
        </authorList>
    </citation>
    <scope>NUCLEOTIDE SEQUENCE</scope>
</reference>
<evidence type="ECO:0000256" key="1">
    <source>
        <dbReference type="SAM" id="MobiDB-lite"/>
    </source>
</evidence>
<protein>
    <submittedName>
        <fullName evidence="2">Uncharacterized protein</fullName>
    </submittedName>
</protein>
<feature type="non-terminal residue" evidence="2">
    <location>
        <position position="1"/>
    </location>
</feature>
<accession>A0A382P1Z0</accession>
<name>A0A382P1Z0_9ZZZZ</name>
<sequence>HFLEYDNGYKNKNEDGTEDGTVGRVKLSSNRNLVKSVLDDLGS</sequence>
<evidence type="ECO:0000313" key="2">
    <source>
        <dbReference type="EMBL" id="SVC66615.1"/>
    </source>
</evidence>
<organism evidence="2">
    <name type="scientific">marine metagenome</name>
    <dbReference type="NCBI Taxonomy" id="408172"/>
    <lineage>
        <taxon>unclassified sequences</taxon>
        <taxon>metagenomes</taxon>
        <taxon>ecological metagenomes</taxon>
    </lineage>
</organism>